<dbReference type="STRING" id="469383.Cwoe_2412"/>
<proteinExistence type="predicted"/>
<dbReference type="eggNOG" id="ENOG502Z9WH">
    <property type="taxonomic scope" value="Bacteria"/>
</dbReference>
<reference evidence="1 2" key="1">
    <citation type="journal article" date="2010" name="Stand. Genomic Sci.">
        <title>Complete genome sequence of Conexibacter woesei type strain (ID131577).</title>
        <authorList>
            <person name="Pukall R."/>
            <person name="Lapidus A."/>
            <person name="Glavina Del Rio T."/>
            <person name="Copeland A."/>
            <person name="Tice H."/>
            <person name="Cheng J.-F."/>
            <person name="Lucas S."/>
            <person name="Chen F."/>
            <person name="Nolan M."/>
            <person name="Bruce D."/>
            <person name="Goodwin L."/>
            <person name="Pitluck S."/>
            <person name="Mavromatis K."/>
            <person name="Ivanova N."/>
            <person name="Ovchinnikova G."/>
            <person name="Pati A."/>
            <person name="Chen A."/>
            <person name="Palaniappan K."/>
            <person name="Land M."/>
            <person name="Hauser L."/>
            <person name="Chang Y.-J."/>
            <person name="Jeffries C.D."/>
            <person name="Chain P."/>
            <person name="Meincke L."/>
            <person name="Sims D."/>
            <person name="Brettin T."/>
            <person name="Detter J.C."/>
            <person name="Rohde M."/>
            <person name="Goeker M."/>
            <person name="Bristow J."/>
            <person name="Eisen J.A."/>
            <person name="Markowitz V."/>
            <person name="Kyrpides N.C."/>
            <person name="Klenk H.-P."/>
            <person name="Hugenholtz P."/>
        </authorList>
    </citation>
    <scope>NUCLEOTIDE SEQUENCE [LARGE SCALE GENOMIC DNA]</scope>
    <source>
        <strain evidence="2">DSM 14684 / CIP 108061 / JCM 11494 / NBRC 100937 / ID131577</strain>
    </source>
</reference>
<gene>
    <name evidence="1" type="ordered locus">Cwoe_2412</name>
</gene>
<dbReference type="EMBL" id="CP001854">
    <property type="protein sequence ID" value="ADB50835.1"/>
    <property type="molecule type" value="Genomic_DNA"/>
</dbReference>
<protein>
    <submittedName>
        <fullName evidence="1">Uncharacterized protein</fullName>
    </submittedName>
</protein>
<reference evidence="2" key="2">
    <citation type="submission" date="2010-01" db="EMBL/GenBank/DDBJ databases">
        <title>The complete genome of Conexibacter woesei DSM 14684.</title>
        <authorList>
            <consortium name="US DOE Joint Genome Institute (JGI-PGF)"/>
            <person name="Lucas S."/>
            <person name="Copeland A."/>
            <person name="Lapidus A."/>
            <person name="Glavina del Rio T."/>
            <person name="Dalin E."/>
            <person name="Tice H."/>
            <person name="Bruce D."/>
            <person name="Goodwin L."/>
            <person name="Pitluck S."/>
            <person name="Kyrpides N."/>
            <person name="Mavromatis K."/>
            <person name="Ivanova N."/>
            <person name="Mikhailova N."/>
            <person name="Chertkov O."/>
            <person name="Brettin T."/>
            <person name="Detter J.C."/>
            <person name="Han C."/>
            <person name="Larimer F."/>
            <person name="Land M."/>
            <person name="Hauser L."/>
            <person name="Markowitz V."/>
            <person name="Cheng J.-F."/>
            <person name="Hugenholtz P."/>
            <person name="Woyke T."/>
            <person name="Wu D."/>
            <person name="Pukall R."/>
            <person name="Steenblock K."/>
            <person name="Schneider S."/>
            <person name="Klenk H.-P."/>
            <person name="Eisen J.A."/>
        </authorList>
    </citation>
    <scope>NUCLEOTIDE SEQUENCE [LARGE SCALE GENOMIC DNA]</scope>
    <source>
        <strain evidence="2">DSM 14684 / CIP 108061 / JCM 11494 / NBRC 100937 / ID131577</strain>
    </source>
</reference>
<dbReference type="RefSeq" id="WP_012933886.1">
    <property type="nucleotide sequence ID" value="NC_013739.1"/>
</dbReference>
<dbReference type="AlphaFoldDB" id="D3F7H3"/>
<evidence type="ECO:0000313" key="2">
    <source>
        <dbReference type="Proteomes" id="UP000008229"/>
    </source>
</evidence>
<sequence>MSHDAGALASAAAQVAAVRDDPAARLALMAQVFRGPTGHAPRHLPFRRAALSFMRWQARRGVLNPLDGSPPGSVWWREVNECLLRDGCETVRLLGGAAGEPSSQAVRLWLEFGTRPTGRNWYRAHNASIVAGYLEHRDLAATESEAERFFMNVALVRVLYAHALAAAPRLALGRFAPLGRVLGDPRLGMAGAFLSLRRVLPRRYPLALDVERYIADEQRLGRMLDYAVIVPRLQRLYEWSADELGEQRLLELVREGNPIYAWPFEQRQVWCTPRMPFAGRVLERATRPAGISDAH</sequence>
<dbReference type="HOGENOM" id="CLU_952547_0_0_11"/>
<organism evidence="1 2">
    <name type="scientific">Conexibacter woesei (strain DSM 14684 / CCUG 47730 / CIP 108061 / JCM 11494 / NBRC 100937 / ID131577)</name>
    <dbReference type="NCBI Taxonomy" id="469383"/>
    <lineage>
        <taxon>Bacteria</taxon>
        <taxon>Bacillati</taxon>
        <taxon>Actinomycetota</taxon>
        <taxon>Thermoleophilia</taxon>
        <taxon>Solirubrobacterales</taxon>
        <taxon>Conexibacteraceae</taxon>
        <taxon>Conexibacter</taxon>
    </lineage>
</organism>
<name>D3F7H3_CONWI</name>
<evidence type="ECO:0000313" key="1">
    <source>
        <dbReference type="EMBL" id="ADB50835.1"/>
    </source>
</evidence>
<dbReference type="OrthoDB" id="6099217at2"/>
<accession>D3F7H3</accession>
<dbReference type="KEGG" id="cwo:Cwoe_2412"/>
<dbReference type="Proteomes" id="UP000008229">
    <property type="component" value="Chromosome"/>
</dbReference>
<keyword evidence="2" id="KW-1185">Reference proteome</keyword>